<dbReference type="GO" id="GO:0051539">
    <property type="term" value="F:4 iron, 4 sulfur cluster binding"/>
    <property type="evidence" value="ECO:0007669"/>
    <property type="project" value="UniProtKB-KW"/>
</dbReference>
<comment type="caution">
    <text evidence="8">The sequence shown here is derived from an EMBL/GenBank/DDBJ whole genome shotgun (WGS) entry which is preliminary data.</text>
</comment>
<protein>
    <submittedName>
        <fullName evidence="8">[FeFe] hydrogenase H-cluster radical SAM maturase HydE</fullName>
    </submittedName>
</protein>
<keyword evidence="2" id="KW-0479">Metal-binding</keyword>
<dbReference type="PANTHER" id="PTHR43726">
    <property type="entry name" value="3-METHYLORNITHINE SYNTHASE"/>
    <property type="match status" value="1"/>
</dbReference>
<evidence type="ECO:0000256" key="4">
    <source>
        <dbReference type="ARBA" id="ARBA00023014"/>
    </source>
</evidence>
<dbReference type="SFLD" id="SFLDS00029">
    <property type="entry name" value="Radical_SAM"/>
    <property type="match status" value="1"/>
</dbReference>
<feature type="binding site" evidence="5">
    <location>
        <position position="60"/>
    </location>
    <ligand>
        <name>[4Fe-4S] cluster</name>
        <dbReference type="ChEBI" id="CHEBI:49883"/>
        <note>4Fe-4S-S-AdoMet</note>
    </ligand>
</feature>
<keyword evidence="1 5" id="KW-0949">S-adenosyl-L-methionine</keyword>
<organism evidence="8 9">
    <name type="scientific">Stygiobacter electus</name>
    <dbReference type="NCBI Taxonomy" id="3032292"/>
    <lineage>
        <taxon>Bacteria</taxon>
        <taxon>Pseudomonadati</taxon>
        <taxon>Ignavibacteriota</taxon>
        <taxon>Ignavibacteria</taxon>
        <taxon>Ignavibacteriales</taxon>
        <taxon>Melioribacteraceae</taxon>
        <taxon>Stygiobacter</taxon>
    </lineage>
</organism>
<dbReference type="InterPro" id="IPR006638">
    <property type="entry name" value="Elp3/MiaA/NifB-like_rSAM"/>
</dbReference>
<dbReference type="GO" id="GO:0046872">
    <property type="term" value="F:metal ion binding"/>
    <property type="evidence" value="ECO:0007669"/>
    <property type="project" value="UniProtKB-KW"/>
</dbReference>
<dbReference type="PANTHER" id="PTHR43726:SF1">
    <property type="entry name" value="BIOTIN SYNTHASE"/>
    <property type="match status" value="1"/>
</dbReference>
<dbReference type="SFLD" id="SFLDG01060">
    <property type="entry name" value="BATS_domain_containing"/>
    <property type="match status" value="1"/>
</dbReference>
<dbReference type="RefSeq" id="WP_321536679.1">
    <property type="nucleotide sequence ID" value="NZ_JARGDL010000021.1"/>
</dbReference>
<dbReference type="InterPro" id="IPR058240">
    <property type="entry name" value="rSAM_sf"/>
</dbReference>
<dbReference type="SFLD" id="SFLDG01082">
    <property type="entry name" value="B12-binding_domain_containing"/>
    <property type="match status" value="1"/>
</dbReference>
<comment type="cofactor">
    <cofactor evidence="5">
        <name>[4Fe-4S] cluster</name>
        <dbReference type="ChEBI" id="CHEBI:49883"/>
    </cofactor>
    <text evidence="5">Binds 1 [4Fe-4S] cluster. The cluster is coordinated with 3 cysteines and an exchangeable S-adenosyl-L-methionine.</text>
</comment>
<feature type="domain" description="Radical SAM core" evidence="7">
    <location>
        <begin position="46"/>
        <end position="268"/>
    </location>
</feature>
<dbReference type="SFLD" id="SFLDG01280">
    <property type="entry name" value="HydE/PylB-like"/>
    <property type="match status" value="1"/>
</dbReference>
<dbReference type="Gene3D" id="3.20.20.70">
    <property type="entry name" value="Aldolase class I"/>
    <property type="match status" value="1"/>
</dbReference>
<evidence type="ECO:0000313" key="8">
    <source>
        <dbReference type="EMBL" id="MDF1612908.1"/>
    </source>
</evidence>
<dbReference type="EMBL" id="JARGDL010000021">
    <property type="protein sequence ID" value="MDF1612908.1"/>
    <property type="molecule type" value="Genomic_DNA"/>
</dbReference>
<proteinExistence type="predicted"/>
<sequence>MDLDELLNNDSFTKEEIIFLLSLKKEEEINKLFQRADEVRQKYCGNEVHLRGIIEISNYCEQNCIYCGLRFDNHFIKRYRMSPDEIVKTAKTITNEGIFTVVLQSGEDSYFDSEIISYIIYQIKQNTDVAITLSLGERNFDEYKKWKIAGADRYLLKHETANPRLYEAYHFKQELSERLEHLEFLKSLGYQIGSGNLIGLPMQTIEDIADDILLCQKFDLDMAAFGPFIPSPHTPYHKKKGADVLLTLKTMAVARLVLKNVHIPSTTALATLDKNGRKKGLQCGANVVMPDFTPFPYREHFQIYANRKCMLDDPKVCSSCLQFQIESIGRKISKSKGDSLKQNAILS</sequence>
<dbReference type="NCBIfam" id="TIGR03956">
    <property type="entry name" value="rSAM_HydE"/>
    <property type="match status" value="1"/>
</dbReference>
<keyword evidence="5" id="KW-0004">4Fe-4S</keyword>
<dbReference type="GO" id="GO:0016740">
    <property type="term" value="F:transferase activity"/>
    <property type="evidence" value="ECO:0007669"/>
    <property type="project" value="TreeGrafter"/>
</dbReference>
<evidence type="ECO:0000256" key="5">
    <source>
        <dbReference type="PIRSR" id="PIRSR004762-1"/>
    </source>
</evidence>
<feature type="binding site" evidence="6">
    <location>
        <position position="159"/>
    </location>
    <ligand>
        <name>S-adenosyl-L-methionine</name>
        <dbReference type="ChEBI" id="CHEBI:59789"/>
    </ligand>
</feature>
<dbReference type="InterPro" id="IPR034422">
    <property type="entry name" value="HydE/PylB-like"/>
</dbReference>
<dbReference type="Proteomes" id="UP001221302">
    <property type="component" value="Unassembled WGS sequence"/>
</dbReference>
<dbReference type="InterPro" id="IPR013785">
    <property type="entry name" value="Aldolase_TIM"/>
</dbReference>
<evidence type="ECO:0000256" key="2">
    <source>
        <dbReference type="ARBA" id="ARBA00022723"/>
    </source>
</evidence>
<evidence type="ECO:0000256" key="1">
    <source>
        <dbReference type="ARBA" id="ARBA00022691"/>
    </source>
</evidence>
<dbReference type="SUPFAM" id="SSF102114">
    <property type="entry name" value="Radical SAM enzymes"/>
    <property type="match status" value="1"/>
</dbReference>
<feature type="binding site" evidence="6">
    <location>
        <position position="134"/>
    </location>
    <ligand>
        <name>(3R)-3-methyl-D-ornithine</name>
        <dbReference type="ChEBI" id="CHEBI:64642"/>
    </ligand>
</feature>
<keyword evidence="9" id="KW-1185">Reference proteome</keyword>
<dbReference type="AlphaFoldDB" id="A0AAE3P470"/>
<dbReference type="CDD" id="cd01335">
    <property type="entry name" value="Radical_SAM"/>
    <property type="match status" value="1"/>
</dbReference>
<feature type="binding site" evidence="5">
    <location>
        <position position="67"/>
    </location>
    <ligand>
        <name>[4Fe-4S] cluster</name>
        <dbReference type="ChEBI" id="CHEBI:49883"/>
        <note>4Fe-4S-S-AdoMet</note>
    </ligand>
</feature>
<dbReference type="SFLD" id="SFLDF00348">
    <property type="entry name" value="FeFe_hydrogenase_maturase_(Hyd"/>
    <property type="match status" value="1"/>
</dbReference>
<keyword evidence="3 5" id="KW-0408">Iron</keyword>
<name>A0AAE3P470_9BACT</name>
<keyword evidence="4 5" id="KW-0411">Iron-sulfur</keyword>
<evidence type="ECO:0000313" key="9">
    <source>
        <dbReference type="Proteomes" id="UP001221302"/>
    </source>
</evidence>
<evidence type="ECO:0000256" key="3">
    <source>
        <dbReference type="ARBA" id="ARBA00023004"/>
    </source>
</evidence>
<dbReference type="InterPro" id="IPR024021">
    <property type="entry name" value="FeFe-hyd_HydE_rSAM"/>
</dbReference>
<feature type="binding site" evidence="5">
    <location>
        <position position="64"/>
    </location>
    <ligand>
        <name>[4Fe-4S] cluster</name>
        <dbReference type="ChEBI" id="CHEBI:49883"/>
        <note>4Fe-4S-S-AdoMet</note>
    </ligand>
</feature>
<evidence type="ECO:0000259" key="7">
    <source>
        <dbReference type="PROSITE" id="PS51918"/>
    </source>
</evidence>
<dbReference type="InterPro" id="IPR007197">
    <property type="entry name" value="rSAM"/>
</dbReference>
<dbReference type="PROSITE" id="PS51918">
    <property type="entry name" value="RADICAL_SAM"/>
    <property type="match status" value="1"/>
</dbReference>
<dbReference type="SMART" id="SM00729">
    <property type="entry name" value="Elp3"/>
    <property type="match status" value="1"/>
</dbReference>
<accession>A0AAE3P470</accession>
<evidence type="ECO:0000256" key="6">
    <source>
        <dbReference type="PIRSR" id="PIRSR004762-2"/>
    </source>
</evidence>
<dbReference type="PIRSF" id="PIRSF004762">
    <property type="entry name" value="CHP00423"/>
    <property type="match status" value="1"/>
</dbReference>
<gene>
    <name evidence="8" type="primary">hydE</name>
    <name evidence="8" type="ORF">P0M35_12155</name>
</gene>
<feature type="binding site" evidence="6">
    <location>
        <position position="178"/>
    </location>
    <ligand>
        <name>S-adenosyl-L-methionine</name>
        <dbReference type="ChEBI" id="CHEBI:59789"/>
    </ligand>
</feature>
<dbReference type="Pfam" id="PF04055">
    <property type="entry name" value="Radical_SAM"/>
    <property type="match status" value="1"/>
</dbReference>
<reference evidence="8" key="1">
    <citation type="submission" date="2023-03" db="EMBL/GenBank/DDBJ databases">
        <title>Stygiobacter electus gen. nov., sp. nov., facultatively anaerobic thermotolerant bacterium of the class Ignavibacteria from a well of Yessentuki mineral water deposit.</title>
        <authorList>
            <person name="Podosokorskaya O.A."/>
            <person name="Elcheninov A.G."/>
            <person name="Petrova N.F."/>
            <person name="Zavarzina D.G."/>
            <person name="Kublanov I.V."/>
            <person name="Merkel A.Y."/>
        </authorList>
    </citation>
    <scope>NUCLEOTIDE SEQUENCE</scope>
    <source>
        <strain evidence="8">09-Me</strain>
    </source>
</reference>